<dbReference type="SUPFAM" id="SSF53335">
    <property type="entry name" value="S-adenosyl-L-methionine-dependent methyltransferases"/>
    <property type="match status" value="1"/>
</dbReference>
<keyword evidence="3" id="KW-1185">Reference proteome</keyword>
<accession>A0ABW3F204</accession>
<dbReference type="GO" id="GO:0032259">
    <property type="term" value="P:methylation"/>
    <property type="evidence" value="ECO:0007669"/>
    <property type="project" value="UniProtKB-KW"/>
</dbReference>
<name>A0ABW3F204_9PROT</name>
<proteinExistence type="predicted"/>
<gene>
    <name evidence="2" type="ORF">ACFQ1Z_02745</name>
</gene>
<keyword evidence="2" id="KW-0808">Transferase</keyword>
<keyword evidence="2" id="KW-0489">Methyltransferase</keyword>
<dbReference type="Pfam" id="PF13649">
    <property type="entry name" value="Methyltransf_25"/>
    <property type="match status" value="1"/>
</dbReference>
<dbReference type="EMBL" id="JBHTKB010000001">
    <property type="protein sequence ID" value="MFD0912456.1"/>
    <property type="molecule type" value="Genomic_DNA"/>
</dbReference>
<reference evidence="3" key="1">
    <citation type="journal article" date="2019" name="Int. J. Syst. Evol. Microbiol.">
        <title>The Global Catalogue of Microorganisms (GCM) 10K type strain sequencing project: providing services to taxonomists for standard genome sequencing and annotation.</title>
        <authorList>
            <consortium name="The Broad Institute Genomics Platform"/>
            <consortium name="The Broad Institute Genome Sequencing Center for Infectious Disease"/>
            <person name="Wu L."/>
            <person name="Ma J."/>
        </authorList>
    </citation>
    <scope>NUCLEOTIDE SEQUENCE [LARGE SCALE GENOMIC DNA]</scope>
    <source>
        <strain evidence="3">CCUG 58412</strain>
    </source>
</reference>
<comment type="caution">
    <text evidence="2">The sequence shown here is derived from an EMBL/GenBank/DDBJ whole genome shotgun (WGS) entry which is preliminary data.</text>
</comment>
<dbReference type="GO" id="GO:0008168">
    <property type="term" value="F:methyltransferase activity"/>
    <property type="evidence" value="ECO:0007669"/>
    <property type="project" value="UniProtKB-KW"/>
</dbReference>
<feature type="domain" description="Methyltransferase" evidence="1">
    <location>
        <begin position="53"/>
        <end position="149"/>
    </location>
</feature>
<evidence type="ECO:0000313" key="2">
    <source>
        <dbReference type="EMBL" id="MFD0912456.1"/>
    </source>
</evidence>
<evidence type="ECO:0000259" key="1">
    <source>
        <dbReference type="Pfam" id="PF13649"/>
    </source>
</evidence>
<sequence>MQPEIPSPIDLRDPATAADWADSALLKRPWRPEFFQAFADSILKHFPAGAVRILELGSGPGFLAQHLLQALPKSQYLALDFSAAMHALARQRIGLGQEHIQFLERDFLSADWWQGLGVFDVVVTMQAVHELRHKTRATALHQQVKNLLQGDGFYLLCDHHTDAGGMQNTELFMSVAEQRSALEAAGFNQVELLLNKGGLALHQAHCHT</sequence>
<dbReference type="Proteomes" id="UP001597128">
    <property type="component" value="Unassembled WGS sequence"/>
</dbReference>
<dbReference type="EC" id="2.1.-.-" evidence="2"/>
<protein>
    <submittedName>
        <fullName evidence="2">Class I SAM-dependent methyltransferase</fullName>
        <ecNumber evidence="2">2.1.-.-</ecNumber>
    </submittedName>
</protein>
<dbReference type="InterPro" id="IPR029063">
    <property type="entry name" value="SAM-dependent_MTases_sf"/>
</dbReference>
<organism evidence="2 3">
    <name type="scientific">Methylophilus luteus</name>
    <dbReference type="NCBI Taxonomy" id="640108"/>
    <lineage>
        <taxon>Bacteria</taxon>
        <taxon>Pseudomonadati</taxon>
        <taxon>Pseudomonadota</taxon>
        <taxon>Betaproteobacteria</taxon>
        <taxon>Nitrosomonadales</taxon>
        <taxon>Methylophilaceae</taxon>
        <taxon>Methylophilus</taxon>
    </lineage>
</organism>
<dbReference type="CDD" id="cd02440">
    <property type="entry name" value="AdoMet_MTases"/>
    <property type="match status" value="1"/>
</dbReference>
<dbReference type="RefSeq" id="WP_379055407.1">
    <property type="nucleotide sequence ID" value="NZ_JBHTKB010000001.1"/>
</dbReference>
<evidence type="ECO:0000313" key="3">
    <source>
        <dbReference type="Proteomes" id="UP001597128"/>
    </source>
</evidence>
<dbReference type="Gene3D" id="3.40.50.150">
    <property type="entry name" value="Vaccinia Virus protein VP39"/>
    <property type="match status" value="1"/>
</dbReference>
<dbReference type="InterPro" id="IPR041698">
    <property type="entry name" value="Methyltransf_25"/>
</dbReference>